<dbReference type="GO" id="GO:0005524">
    <property type="term" value="F:ATP binding"/>
    <property type="evidence" value="ECO:0007669"/>
    <property type="project" value="UniProtKB-KW"/>
</dbReference>
<comment type="subunit">
    <text evidence="3">Homodimer.</text>
</comment>
<dbReference type="NCBIfam" id="TIGR00671">
    <property type="entry name" value="baf"/>
    <property type="match status" value="1"/>
</dbReference>
<dbReference type="PANTHER" id="PTHR34265">
    <property type="entry name" value="TYPE III PANTOTHENATE KINASE"/>
    <property type="match status" value="1"/>
</dbReference>
<evidence type="ECO:0000256" key="8">
    <source>
        <dbReference type="ARBA" id="ARBA00022840"/>
    </source>
</evidence>
<dbReference type="CDD" id="cd24015">
    <property type="entry name" value="ASKHA_NBD_PanK-III"/>
    <property type="match status" value="1"/>
</dbReference>
<dbReference type="PANTHER" id="PTHR34265:SF1">
    <property type="entry name" value="TYPE III PANTOTHENATE KINASE"/>
    <property type="match status" value="1"/>
</dbReference>
<evidence type="ECO:0000256" key="11">
    <source>
        <dbReference type="ARBA" id="ARBA00038036"/>
    </source>
</evidence>
<evidence type="ECO:0000256" key="5">
    <source>
        <dbReference type="ARBA" id="ARBA00022679"/>
    </source>
</evidence>
<dbReference type="GO" id="GO:0015937">
    <property type="term" value="P:coenzyme A biosynthetic process"/>
    <property type="evidence" value="ECO:0007669"/>
    <property type="project" value="UniProtKB-KW"/>
</dbReference>
<organism evidence="13">
    <name type="scientific">marine metagenome</name>
    <dbReference type="NCBI Taxonomy" id="408172"/>
    <lineage>
        <taxon>unclassified sequences</taxon>
        <taxon>metagenomes</taxon>
        <taxon>ecological metagenomes</taxon>
    </lineage>
</organism>
<comment type="subcellular location">
    <subcellularLocation>
        <location evidence="2">Cytoplasm</location>
    </subcellularLocation>
</comment>
<dbReference type="GO" id="GO:0004594">
    <property type="term" value="F:pantothenate kinase activity"/>
    <property type="evidence" value="ECO:0007669"/>
    <property type="project" value="InterPro"/>
</dbReference>
<keyword evidence="4" id="KW-0963">Cytoplasm</keyword>
<feature type="non-terminal residue" evidence="13">
    <location>
        <position position="125"/>
    </location>
</feature>
<sequence length="125" mass="13330">MHANKWLVDFIGKANVGQAIVCSVVPAATRHAVKVLRKMGIAIHELTHKNCGMQIDYPRPSSIGGDRLANARAGLDEFGSPLIVVDFGTAVTFDIVDDQGKYVGGVIAPGLSAMTDYLHENTALL</sequence>
<proteinExistence type="inferred from homology"/>
<evidence type="ECO:0000313" key="13">
    <source>
        <dbReference type="EMBL" id="SVD20849.1"/>
    </source>
</evidence>
<name>A0A382TFE8_9ZZZZ</name>
<keyword evidence="5" id="KW-0808">Transferase</keyword>
<dbReference type="Pfam" id="PF03309">
    <property type="entry name" value="Pan_kinase"/>
    <property type="match status" value="1"/>
</dbReference>
<reference evidence="13" key="1">
    <citation type="submission" date="2018-05" db="EMBL/GenBank/DDBJ databases">
        <authorList>
            <person name="Lanie J.A."/>
            <person name="Ng W.-L."/>
            <person name="Kazmierczak K.M."/>
            <person name="Andrzejewski T.M."/>
            <person name="Davidsen T.M."/>
            <person name="Wayne K.J."/>
            <person name="Tettelin H."/>
            <person name="Glass J.I."/>
            <person name="Rusch D."/>
            <person name="Podicherti R."/>
            <person name="Tsui H.-C.T."/>
            <person name="Winkler M.E."/>
        </authorList>
    </citation>
    <scope>NUCLEOTIDE SEQUENCE</scope>
</reference>
<keyword evidence="8" id="KW-0067">ATP-binding</keyword>
<dbReference type="AlphaFoldDB" id="A0A382TFE8"/>
<dbReference type="GO" id="GO:0005737">
    <property type="term" value="C:cytoplasm"/>
    <property type="evidence" value="ECO:0007669"/>
    <property type="project" value="UniProtKB-SubCell"/>
</dbReference>
<evidence type="ECO:0000256" key="7">
    <source>
        <dbReference type="ARBA" id="ARBA00022777"/>
    </source>
</evidence>
<keyword evidence="6" id="KW-0547">Nucleotide-binding</keyword>
<evidence type="ECO:0000256" key="6">
    <source>
        <dbReference type="ARBA" id="ARBA00022741"/>
    </source>
</evidence>
<evidence type="ECO:0000256" key="12">
    <source>
        <dbReference type="ARBA" id="ARBA00040883"/>
    </source>
</evidence>
<evidence type="ECO:0000256" key="4">
    <source>
        <dbReference type="ARBA" id="ARBA00022490"/>
    </source>
</evidence>
<accession>A0A382TFE8</accession>
<comment type="cofactor">
    <cofactor evidence="1">
        <name>K(+)</name>
        <dbReference type="ChEBI" id="CHEBI:29103"/>
    </cofactor>
</comment>
<keyword evidence="9" id="KW-0630">Potassium</keyword>
<gene>
    <name evidence="13" type="ORF">METZ01_LOCUS373703</name>
</gene>
<evidence type="ECO:0000256" key="9">
    <source>
        <dbReference type="ARBA" id="ARBA00022958"/>
    </source>
</evidence>
<dbReference type="InterPro" id="IPR043129">
    <property type="entry name" value="ATPase_NBD"/>
</dbReference>
<keyword evidence="7" id="KW-0418">Kinase</keyword>
<dbReference type="Gene3D" id="3.30.420.40">
    <property type="match status" value="1"/>
</dbReference>
<comment type="similarity">
    <text evidence="11">Belongs to the type III pantothenate kinase family.</text>
</comment>
<dbReference type="InterPro" id="IPR004619">
    <property type="entry name" value="Type_III_PanK"/>
</dbReference>
<protein>
    <recommendedName>
        <fullName evidence="12">Type III pantothenate kinase</fullName>
    </recommendedName>
</protein>
<dbReference type="SUPFAM" id="SSF53067">
    <property type="entry name" value="Actin-like ATPase domain"/>
    <property type="match status" value="2"/>
</dbReference>
<evidence type="ECO:0000256" key="10">
    <source>
        <dbReference type="ARBA" id="ARBA00022993"/>
    </source>
</evidence>
<evidence type="ECO:0000256" key="2">
    <source>
        <dbReference type="ARBA" id="ARBA00004496"/>
    </source>
</evidence>
<keyword evidence="10" id="KW-0173">Coenzyme A biosynthesis</keyword>
<evidence type="ECO:0000256" key="3">
    <source>
        <dbReference type="ARBA" id="ARBA00011738"/>
    </source>
</evidence>
<evidence type="ECO:0000256" key="1">
    <source>
        <dbReference type="ARBA" id="ARBA00001958"/>
    </source>
</evidence>
<dbReference type="EMBL" id="UINC01136214">
    <property type="protein sequence ID" value="SVD20849.1"/>
    <property type="molecule type" value="Genomic_DNA"/>
</dbReference>